<dbReference type="InterPro" id="IPR016024">
    <property type="entry name" value="ARM-type_fold"/>
</dbReference>
<feature type="compositionally biased region" description="Polar residues" evidence="9">
    <location>
        <begin position="18"/>
        <end position="34"/>
    </location>
</feature>
<dbReference type="Gene3D" id="3.90.550.10">
    <property type="entry name" value="Spore Coat Polysaccharide Biosynthesis Protein SpsA, Chain A"/>
    <property type="match status" value="1"/>
</dbReference>
<dbReference type="GO" id="GO:0031369">
    <property type="term" value="F:translation initiation factor binding"/>
    <property type="evidence" value="ECO:0007669"/>
    <property type="project" value="InterPro"/>
</dbReference>
<comment type="subunit">
    <text evidence="8">Component of the translation initiation factor 2B (eIF2B) complex which is a heterodecamer of two sets of five different subunits: alpha, beta, gamma, delta and epsilon. Subunits alpha, beta and delta comprise a regulatory subcomplex and subunits epsilon and gamma comprise a catalytic subcomplex. Within the complex, the hexameric regulatory complex resides at the center, with the two heterodimeric catalytic subcomplexes bound on opposite sides.</text>
</comment>
<dbReference type="OrthoDB" id="424572at2759"/>
<keyword evidence="12" id="KW-1185">Reference proteome</keyword>
<dbReference type="Pfam" id="PF00483">
    <property type="entry name" value="NTP_transferase"/>
    <property type="match status" value="1"/>
</dbReference>
<dbReference type="InterPro" id="IPR011004">
    <property type="entry name" value="Trimer_LpxA-like_sf"/>
</dbReference>
<evidence type="ECO:0000256" key="9">
    <source>
        <dbReference type="SAM" id="MobiDB-lite"/>
    </source>
</evidence>
<keyword evidence="5" id="KW-0648">Protein biosynthesis</keyword>
<dbReference type="InterPro" id="IPR056764">
    <property type="entry name" value="LbH_EIF2B3/5"/>
</dbReference>
<evidence type="ECO:0000256" key="1">
    <source>
        <dbReference type="ARBA" id="ARBA00004514"/>
    </source>
</evidence>
<evidence type="ECO:0000256" key="4">
    <source>
        <dbReference type="ARBA" id="ARBA00022540"/>
    </source>
</evidence>
<evidence type="ECO:0000313" key="12">
    <source>
        <dbReference type="Proteomes" id="UP000245768"/>
    </source>
</evidence>
<keyword evidence="3" id="KW-0963">Cytoplasm</keyword>
<dbReference type="Pfam" id="PF02020">
    <property type="entry name" value="W2"/>
    <property type="match status" value="1"/>
</dbReference>
<dbReference type="CDD" id="cd11558">
    <property type="entry name" value="W2_eIF2B_epsilon"/>
    <property type="match status" value="1"/>
</dbReference>
<evidence type="ECO:0000256" key="8">
    <source>
        <dbReference type="ARBA" id="ARBA00046432"/>
    </source>
</evidence>
<evidence type="ECO:0000256" key="2">
    <source>
        <dbReference type="ARBA" id="ARBA00007878"/>
    </source>
</evidence>
<evidence type="ECO:0000313" key="11">
    <source>
        <dbReference type="EMBL" id="PWN94318.1"/>
    </source>
</evidence>
<reference evidence="11" key="1">
    <citation type="journal article" date="2018" name="Mol. Biol. Evol.">
        <title>Broad Genomic Sampling Reveals a Smut Pathogenic Ancestry of the Fungal Clade Ustilaginomycotina.</title>
        <authorList>
            <person name="Kijpornyongpan T."/>
            <person name="Mondo S.J."/>
            <person name="Barry K."/>
            <person name="Sandor L."/>
            <person name="Lee J."/>
            <person name="Lipzen A."/>
            <person name="Pangilinan J."/>
            <person name="LaButti K."/>
            <person name="Hainaut M."/>
            <person name="Henrissat B."/>
            <person name="Grigoriev I.V."/>
            <person name="Spatafora J.W."/>
            <person name="Aime M.C."/>
        </authorList>
    </citation>
    <scope>NUCLEOTIDE SEQUENCE [LARGE SCALE GENOMIC DNA]</scope>
    <source>
        <strain evidence="11">MCA 4198</strain>
    </source>
</reference>
<evidence type="ECO:0000256" key="7">
    <source>
        <dbReference type="ARBA" id="ARBA00044345"/>
    </source>
</evidence>
<dbReference type="Gene3D" id="1.25.40.180">
    <property type="match status" value="1"/>
</dbReference>
<dbReference type="SUPFAM" id="SSF48371">
    <property type="entry name" value="ARM repeat"/>
    <property type="match status" value="1"/>
</dbReference>
<dbReference type="SMART" id="SM00515">
    <property type="entry name" value="eIF5C"/>
    <property type="match status" value="1"/>
</dbReference>
<dbReference type="InParanoid" id="A0A316Z070"/>
<dbReference type="STRING" id="215250.A0A316Z070"/>
<dbReference type="InterPro" id="IPR005835">
    <property type="entry name" value="NTP_transferase_dom"/>
</dbReference>
<feature type="region of interest" description="Disordered" evidence="9">
    <location>
        <begin position="458"/>
        <end position="480"/>
    </location>
</feature>
<dbReference type="GO" id="GO:0005085">
    <property type="term" value="F:guanyl-nucleotide exchange factor activity"/>
    <property type="evidence" value="ECO:0007669"/>
    <property type="project" value="InterPro"/>
</dbReference>
<dbReference type="PANTHER" id="PTHR45887">
    <property type="entry name" value="TRANSLATION INITIATION FACTOR EIF-2B SUBUNIT EPSILON"/>
    <property type="match status" value="1"/>
</dbReference>
<dbReference type="GO" id="GO:0005851">
    <property type="term" value="C:eukaryotic translation initiation factor 2B complex"/>
    <property type="evidence" value="ECO:0007669"/>
    <property type="project" value="TreeGrafter"/>
</dbReference>
<accession>A0A316Z070</accession>
<dbReference type="InterPro" id="IPR003307">
    <property type="entry name" value="W2_domain"/>
</dbReference>
<dbReference type="SUPFAM" id="SSF53448">
    <property type="entry name" value="Nucleotide-diphospho-sugar transferases"/>
    <property type="match status" value="1"/>
</dbReference>
<evidence type="ECO:0000259" key="10">
    <source>
        <dbReference type="PROSITE" id="PS51363"/>
    </source>
</evidence>
<dbReference type="GeneID" id="37042734"/>
<dbReference type="EMBL" id="KZ819634">
    <property type="protein sequence ID" value="PWN94318.1"/>
    <property type="molecule type" value="Genomic_DNA"/>
</dbReference>
<feature type="domain" description="W2" evidence="10">
    <location>
        <begin position="612"/>
        <end position="776"/>
    </location>
</feature>
<comment type="similarity">
    <text evidence="2">Belongs to the eIF-2B gamma/epsilon subunits family.</text>
</comment>
<evidence type="ECO:0000256" key="5">
    <source>
        <dbReference type="ARBA" id="ARBA00022917"/>
    </source>
</evidence>
<dbReference type="RefSeq" id="XP_025381516.1">
    <property type="nucleotide sequence ID" value="XM_025520818.1"/>
</dbReference>
<dbReference type="CDD" id="cd04197">
    <property type="entry name" value="eIF-2B_epsilon_N"/>
    <property type="match status" value="1"/>
</dbReference>
<feature type="compositionally biased region" description="Low complexity" evidence="9">
    <location>
        <begin position="559"/>
        <end position="571"/>
    </location>
</feature>
<protein>
    <recommendedName>
        <fullName evidence="6">Translation initiation factor eIF2B subunit epsilon</fullName>
    </recommendedName>
    <alternativeName>
        <fullName evidence="7">eIF2B GDP-GTP exchange factor subunit epsilon</fullName>
    </alternativeName>
</protein>
<dbReference type="SUPFAM" id="SSF51161">
    <property type="entry name" value="Trimeric LpxA-like enzymes"/>
    <property type="match status" value="1"/>
</dbReference>
<feature type="compositionally biased region" description="Low complexity" evidence="9">
    <location>
        <begin position="1"/>
        <end position="17"/>
    </location>
</feature>
<keyword evidence="4" id="KW-0396">Initiation factor</keyword>
<dbReference type="InterPro" id="IPR029044">
    <property type="entry name" value="Nucleotide-diphossugar_trans"/>
</dbReference>
<dbReference type="GO" id="GO:0003743">
    <property type="term" value="F:translation initiation factor activity"/>
    <property type="evidence" value="ECO:0007669"/>
    <property type="project" value="UniProtKB-KW"/>
</dbReference>
<feature type="region of interest" description="Disordered" evidence="9">
    <location>
        <begin position="498"/>
        <end position="586"/>
    </location>
</feature>
<gene>
    <name evidence="11" type="ORF">FA10DRAFT_264861</name>
</gene>
<dbReference type="Gene3D" id="2.160.10.10">
    <property type="entry name" value="Hexapeptide repeat proteins"/>
    <property type="match status" value="1"/>
</dbReference>
<dbReference type="InterPro" id="IPR044123">
    <property type="entry name" value="W2_eIF2B_epsilon"/>
</dbReference>
<feature type="region of interest" description="Disordered" evidence="9">
    <location>
        <begin position="1"/>
        <end position="37"/>
    </location>
</feature>
<dbReference type="PROSITE" id="PS51363">
    <property type="entry name" value="W2"/>
    <property type="match status" value="1"/>
</dbReference>
<feature type="compositionally biased region" description="Basic and acidic residues" evidence="9">
    <location>
        <begin position="535"/>
        <end position="550"/>
    </location>
</feature>
<sequence>MPPKQGKAQRGGQAQLGPSGSRQKPGHQAQNNEAPQEDPLVAVILADSFDSHYAPLTIDAPRCLLPLAGVPLIDYSVEAAAIAGAQHVYVLSCAHSTQIKRYVTEELETKLHLKMQGIGVTVMSTPEARSTGDVMRELDAKQVLRSDFLLFQPDCVTNLDLRSAVQRHKERRKVDKDAIMTMCATRVNERSAIRSRAEQAIHYLDPTTSQVLHYETQYPHSSQPTKRATLPGELLQFDDKSGHADIDVRTDLIGAGVDICSIDVPPLFSENFDYQSLPLDFIPGILTSDLLDSKIFVEIKSNAYSARAKDTVTFDAIAQDVLRRWTSPMAPGSSAWIGGMYAEKPGWRYIGEGVKMDRTVTLGNNVMVGSKTTLGTSSSASRSVLGSGVTVGSSSSITGSHLFDNVKVGSNCHIERSIIGQGAQILDGVTLGKGCLIGGGCIVGPNVKLAAGTRVGRRSISDVEEDDWGSEQSVEGSSAPADAALGSKAAGYLWPNVLSHQSEGGKGQGSDEDDSEEEEGDEEEDLATRRVRALGYDEPRAAEQTRGDGRDGDEDDESVSSIEGDSELSASDGEDDDDDTKSAVSSTISGVGNINLTLDDAADTAAEQAQRKSQLQEFKNEAVASLTRAFDEGHTTDNAAIELKTLRMASNVALAEVRRIAIDFLLQRCDANKPKDVEALLNRWGPLLANVAADDQVEALVMVQSYCASHPATHGALFVPLLKKFYNDDVVSDESIVAWWRAKESRMGSEKMVELRQRAEGVVRYILEDDEDEDDDDEDDDDE</sequence>
<dbReference type="FunCoup" id="A0A316Z070">
    <property type="interactions" value="644"/>
</dbReference>
<name>A0A316Z070_9BASI</name>
<proteinExistence type="inferred from homology"/>
<dbReference type="Proteomes" id="UP000245768">
    <property type="component" value="Unassembled WGS sequence"/>
</dbReference>
<evidence type="ECO:0000256" key="6">
    <source>
        <dbReference type="ARBA" id="ARBA00044144"/>
    </source>
</evidence>
<evidence type="ECO:0000256" key="3">
    <source>
        <dbReference type="ARBA" id="ARBA00022490"/>
    </source>
</evidence>
<dbReference type="InterPro" id="IPR035543">
    <property type="entry name" value="eIF-2B_epsilon_N"/>
</dbReference>
<dbReference type="InterPro" id="IPR051956">
    <property type="entry name" value="eIF2B_epsilon"/>
</dbReference>
<organism evidence="11 12">
    <name type="scientific">Acaromyces ingoldii</name>
    <dbReference type="NCBI Taxonomy" id="215250"/>
    <lineage>
        <taxon>Eukaryota</taxon>
        <taxon>Fungi</taxon>
        <taxon>Dikarya</taxon>
        <taxon>Basidiomycota</taxon>
        <taxon>Ustilaginomycotina</taxon>
        <taxon>Exobasidiomycetes</taxon>
        <taxon>Exobasidiales</taxon>
        <taxon>Cryptobasidiaceae</taxon>
        <taxon>Acaromyces</taxon>
    </lineage>
</organism>
<dbReference type="AlphaFoldDB" id="A0A316Z070"/>
<comment type="subcellular location">
    <subcellularLocation>
        <location evidence="1">Cytoplasm</location>
        <location evidence="1">Cytosol</location>
    </subcellularLocation>
</comment>
<dbReference type="PANTHER" id="PTHR45887:SF1">
    <property type="entry name" value="TRANSLATION INITIATION FACTOR EIF-2B SUBUNIT EPSILON"/>
    <property type="match status" value="1"/>
</dbReference>
<dbReference type="Pfam" id="PF25084">
    <property type="entry name" value="LbH_EIF2B"/>
    <property type="match status" value="1"/>
</dbReference>
<feature type="compositionally biased region" description="Acidic residues" evidence="9">
    <location>
        <begin position="510"/>
        <end position="525"/>
    </location>
</feature>
<dbReference type="GO" id="GO:0005829">
    <property type="term" value="C:cytosol"/>
    <property type="evidence" value="ECO:0007669"/>
    <property type="project" value="UniProtKB-SubCell"/>
</dbReference>